<sequence length="76" mass="8552">MTPCIFKDTLMKIFVGVALLIILASLGSAFFFLMKDKSRSSRTVNALTVRITLSITLFLFILFAHHMGWIESTGLR</sequence>
<comment type="caution">
    <text evidence="2">The sequence shown here is derived from an EMBL/GenBank/DDBJ whole genome shotgun (WGS) entry which is preliminary data.</text>
</comment>
<keyword evidence="3" id="KW-1185">Reference proteome</keyword>
<name>A0ABQ5YPI4_9BURK</name>
<dbReference type="EMBL" id="BSOJ01000006">
    <property type="protein sequence ID" value="GLR25245.1"/>
    <property type="molecule type" value="Genomic_DNA"/>
</dbReference>
<evidence type="ECO:0000313" key="2">
    <source>
        <dbReference type="EMBL" id="GLR25245.1"/>
    </source>
</evidence>
<evidence type="ECO:0000313" key="3">
    <source>
        <dbReference type="Proteomes" id="UP001156664"/>
    </source>
</evidence>
<keyword evidence="1" id="KW-0812">Transmembrane</keyword>
<evidence type="ECO:0000256" key="1">
    <source>
        <dbReference type="SAM" id="Phobius"/>
    </source>
</evidence>
<dbReference type="NCBIfam" id="NF033233">
    <property type="entry name" value="twin_helix"/>
    <property type="match status" value="1"/>
</dbReference>
<feature type="transmembrane region" description="Helical" evidence="1">
    <location>
        <begin position="13"/>
        <end position="34"/>
    </location>
</feature>
<keyword evidence="1" id="KW-1133">Transmembrane helix</keyword>
<dbReference type="InterPro" id="IPR021313">
    <property type="entry name" value="DUF2909"/>
</dbReference>
<proteinExistence type="predicted"/>
<organism evidence="2 3">
    <name type="scientific">Limnobacter litoralis</name>
    <dbReference type="NCBI Taxonomy" id="481366"/>
    <lineage>
        <taxon>Bacteria</taxon>
        <taxon>Pseudomonadati</taxon>
        <taxon>Pseudomonadota</taxon>
        <taxon>Betaproteobacteria</taxon>
        <taxon>Burkholderiales</taxon>
        <taxon>Burkholderiaceae</taxon>
        <taxon>Limnobacter</taxon>
    </lineage>
</organism>
<dbReference type="Proteomes" id="UP001156664">
    <property type="component" value="Unassembled WGS sequence"/>
</dbReference>
<dbReference type="Pfam" id="PF11137">
    <property type="entry name" value="DUF2909"/>
    <property type="match status" value="1"/>
</dbReference>
<reference evidence="3" key="1">
    <citation type="journal article" date="2019" name="Int. J. Syst. Evol. Microbiol.">
        <title>The Global Catalogue of Microorganisms (GCM) 10K type strain sequencing project: providing services to taxonomists for standard genome sequencing and annotation.</title>
        <authorList>
            <consortium name="The Broad Institute Genomics Platform"/>
            <consortium name="The Broad Institute Genome Sequencing Center for Infectious Disease"/>
            <person name="Wu L."/>
            <person name="Ma J."/>
        </authorList>
    </citation>
    <scope>NUCLEOTIDE SEQUENCE [LARGE SCALE GENOMIC DNA]</scope>
    <source>
        <strain evidence="3">NBRC 105857</strain>
    </source>
</reference>
<protein>
    <submittedName>
        <fullName evidence="2">Membrane protein</fullName>
    </submittedName>
</protein>
<gene>
    <name evidence="2" type="ORF">GCM10007875_03330</name>
</gene>
<keyword evidence="1" id="KW-0472">Membrane</keyword>
<feature type="transmembrane region" description="Helical" evidence="1">
    <location>
        <begin position="46"/>
        <end position="70"/>
    </location>
</feature>
<accession>A0ABQ5YPI4</accession>